<proteinExistence type="predicted"/>
<keyword evidence="2" id="KW-1185">Reference proteome</keyword>
<sequence length="51" mass="5908">MTATNQIRVVIHFESDRKDSVSKLVDGSKSLKKIRKEILKAYYGVMYISFI</sequence>
<dbReference type="Proteomes" id="UP000222626">
    <property type="component" value="Segment"/>
</dbReference>
<reference evidence="1 2" key="1">
    <citation type="submission" date="2017-02" db="EMBL/GenBank/DDBJ databases">
        <title>T7phage infectious to Pectobacterium.</title>
        <authorList>
            <person name="Hirata H."/>
            <person name="Kashihara M."/>
        </authorList>
    </citation>
    <scope>NUCLEOTIDE SEQUENCE [LARGE SCALE GENOMIC DNA]</scope>
</reference>
<accession>A0A250KAC3</accession>
<name>A0A250KAC3_9CAUD</name>
<dbReference type="EMBL" id="LC216347">
    <property type="protein sequence ID" value="BBA26440.1"/>
    <property type="molecule type" value="Genomic_DNA"/>
</dbReference>
<protein>
    <submittedName>
        <fullName evidence="1">Uncharacterized protein</fullName>
    </submittedName>
</protein>
<dbReference type="KEGG" id="vg:54980036"/>
<organism evidence="1 2">
    <name type="scientific">Pectobacterium phage PPWS4</name>
    <dbReference type="NCBI Taxonomy" id="1961914"/>
    <lineage>
        <taxon>Viruses</taxon>
        <taxon>Duplodnaviria</taxon>
        <taxon>Heunggongvirae</taxon>
        <taxon>Uroviricota</taxon>
        <taxon>Caudoviricetes</taxon>
        <taxon>Autographivirales</taxon>
        <taxon>Autotranscriptaviridae</taxon>
        <taxon>Studiervirinae</taxon>
        <taxon>Pektosvirus</taxon>
        <taxon>Pektosvirus PPWS4</taxon>
    </lineage>
</organism>
<dbReference type="GeneID" id="54980036"/>
<evidence type="ECO:0000313" key="1">
    <source>
        <dbReference type="EMBL" id="BBA26440.1"/>
    </source>
</evidence>
<dbReference type="RefSeq" id="YP_009789886.1">
    <property type="nucleotide sequence ID" value="NC_047819.1"/>
</dbReference>
<evidence type="ECO:0000313" key="2">
    <source>
        <dbReference type="Proteomes" id="UP000222626"/>
    </source>
</evidence>